<dbReference type="Proteomes" id="UP000324897">
    <property type="component" value="Unassembled WGS sequence"/>
</dbReference>
<dbReference type="Gramene" id="TVU14204">
    <property type="protein sequence ID" value="TVU14204"/>
    <property type="gene ID" value="EJB05_37656"/>
</dbReference>
<evidence type="ECO:0000256" key="1">
    <source>
        <dbReference type="SAM" id="MobiDB-lite"/>
    </source>
</evidence>
<organism evidence="2 3">
    <name type="scientific">Eragrostis curvula</name>
    <name type="common">weeping love grass</name>
    <dbReference type="NCBI Taxonomy" id="38414"/>
    <lineage>
        <taxon>Eukaryota</taxon>
        <taxon>Viridiplantae</taxon>
        <taxon>Streptophyta</taxon>
        <taxon>Embryophyta</taxon>
        <taxon>Tracheophyta</taxon>
        <taxon>Spermatophyta</taxon>
        <taxon>Magnoliopsida</taxon>
        <taxon>Liliopsida</taxon>
        <taxon>Poales</taxon>
        <taxon>Poaceae</taxon>
        <taxon>PACMAD clade</taxon>
        <taxon>Chloridoideae</taxon>
        <taxon>Eragrostideae</taxon>
        <taxon>Eragrostidinae</taxon>
        <taxon>Eragrostis</taxon>
    </lineage>
</organism>
<dbReference type="EMBL" id="RWGY01000031">
    <property type="protein sequence ID" value="TVU14204.1"/>
    <property type="molecule type" value="Genomic_DNA"/>
</dbReference>
<sequence>MKPTQIITKWKRKTKQLLAAWLAKRPSRRAEPDLPGNQNQPAVIQPVRRRVPPAARALPISASTPFRKQRLFSSPLLRTEEAAHPNKTLRPRLSSSPLSHRPAIPASTRSFAAAETRRPLPRALSDRKVFR</sequence>
<feature type="compositionally biased region" description="Low complexity" evidence="1">
    <location>
        <begin position="91"/>
        <end position="102"/>
    </location>
</feature>
<feature type="region of interest" description="Disordered" evidence="1">
    <location>
        <begin position="77"/>
        <end position="131"/>
    </location>
</feature>
<accession>A0A5J9TS73</accession>
<reference evidence="2 3" key="1">
    <citation type="journal article" date="2019" name="Sci. Rep.">
        <title>A high-quality genome of Eragrostis curvula grass provides insights into Poaceae evolution and supports new strategies to enhance forage quality.</title>
        <authorList>
            <person name="Carballo J."/>
            <person name="Santos B.A.C.M."/>
            <person name="Zappacosta D."/>
            <person name="Garbus I."/>
            <person name="Selva J.P."/>
            <person name="Gallo C.A."/>
            <person name="Diaz A."/>
            <person name="Albertini E."/>
            <person name="Caccamo M."/>
            <person name="Echenique V."/>
        </authorList>
    </citation>
    <scope>NUCLEOTIDE SEQUENCE [LARGE SCALE GENOMIC DNA]</scope>
    <source>
        <strain evidence="3">cv. Victoria</strain>
        <tissue evidence="2">Leaf</tissue>
    </source>
</reference>
<proteinExistence type="predicted"/>
<dbReference type="AlphaFoldDB" id="A0A5J9TS73"/>
<feature type="non-terminal residue" evidence="2">
    <location>
        <position position="1"/>
    </location>
</feature>
<evidence type="ECO:0000313" key="2">
    <source>
        <dbReference type="EMBL" id="TVU14204.1"/>
    </source>
</evidence>
<gene>
    <name evidence="2" type="ORF">EJB05_37656</name>
</gene>
<protein>
    <submittedName>
        <fullName evidence="2">Uncharacterized protein</fullName>
    </submittedName>
</protein>
<comment type="caution">
    <text evidence="2">The sequence shown here is derived from an EMBL/GenBank/DDBJ whole genome shotgun (WGS) entry which is preliminary data.</text>
</comment>
<feature type="region of interest" description="Disordered" evidence="1">
    <location>
        <begin position="26"/>
        <end position="48"/>
    </location>
</feature>
<name>A0A5J9TS73_9POAL</name>
<evidence type="ECO:0000313" key="3">
    <source>
        <dbReference type="Proteomes" id="UP000324897"/>
    </source>
</evidence>
<keyword evidence="3" id="KW-1185">Reference proteome</keyword>